<protein>
    <recommendedName>
        <fullName evidence="4">Ribonuclease H2 subunit B</fullName>
    </recommendedName>
    <alternativeName>
        <fullName evidence="7">Ribonuclease HI subunit B</fullName>
    </alternativeName>
</protein>
<dbReference type="GO" id="GO:0006401">
    <property type="term" value="P:RNA catabolic process"/>
    <property type="evidence" value="ECO:0007669"/>
    <property type="project" value="TreeGrafter"/>
</dbReference>
<feature type="compositionally biased region" description="Basic residues" evidence="8">
    <location>
        <begin position="1"/>
        <end position="10"/>
    </location>
</feature>
<feature type="domain" description="Rnh202 triple barrel" evidence="10">
    <location>
        <begin position="41"/>
        <end position="105"/>
    </location>
</feature>
<comment type="similarity">
    <text evidence="2">Belongs to the RNase H2 subunit B family.</text>
</comment>
<accession>A0A6I8UES3</accession>
<dbReference type="GO" id="GO:0032299">
    <property type="term" value="C:ribonuclease H2 complex"/>
    <property type="evidence" value="ECO:0007669"/>
    <property type="project" value="InterPro"/>
</dbReference>
<dbReference type="FunFam" id="1.10.20.120:FF:000002">
    <property type="entry name" value="Ribonuclease H2 subunit B"/>
    <property type="match status" value="1"/>
</dbReference>
<dbReference type="InParanoid" id="A0A6I8UES3"/>
<dbReference type="RefSeq" id="XP_001354323.3">
    <property type="nucleotide sequence ID" value="XM_001354287.4"/>
</dbReference>
<dbReference type="KEGG" id="dpo:4814205"/>
<evidence type="ECO:0000256" key="1">
    <source>
        <dbReference type="ARBA" id="ARBA00004123"/>
    </source>
</evidence>
<proteinExistence type="inferred from homology"/>
<dbReference type="FunCoup" id="A0A6I8UES3">
    <property type="interactions" value="634"/>
</dbReference>
<evidence type="ECO:0000313" key="11">
    <source>
        <dbReference type="Proteomes" id="UP000001819"/>
    </source>
</evidence>
<dbReference type="Gene3D" id="1.10.20.120">
    <property type="match status" value="1"/>
</dbReference>
<organism evidence="11 12">
    <name type="scientific">Drosophila pseudoobscura pseudoobscura</name>
    <name type="common">Fruit fly</name>
    <dbReference type="NCBI Taxonomy" id="46245"/>
    <lineage>
        <taxon>Eukaryota</taxon>
        <taxon>Metazoa</taxon>
        <taxon>Ecdysozoa</taxon>
        <taxon>Arthropoda</taxon>
        <taxon>Hexapoda</taxon>
        <taxon>Insecta</taxon>
        <taxon>Pterygota</taxon>
        <taxon>Neoptera</taxon>
        <taxon>Endopterygota</taxon>
        <taxon>Diptera</taxon>
        <taxon>Brachycera</taxon>
        <taxon>Muscomorpha</taxon>
        <taxon>Ephydroidea</taxon>
        <taxon>Drosophilidae</taxon>
        <taxon>Drosophila</taxon>
        <taxon>Sophophora</taxon>
    </lineage>
</organism>
<dbReference type="Pfam" id="PF09468">
    <property type="entry name" value="RNase_H2-Ydr279"/>
    <property type="match status" value="1"/>
</dbReference>
<keyword evidence="11" id="KW-1185">Reference proteome</keyword>
<evidence type="ECO:0000256" key="2">
    <source>
        <dbReference type="ARBA" id="ARBA00009823"/>
    </source>
</evidence>
<dbReference type="ExpressionAtlas" id="A0A6I8UES3">
    <property type="expression patterns" value="baseline"/>
</dbReference>
<gene>
    <name evidence="12" type="primary">LOC4814205</name>
</gene>
<name>A0A6I8UES3_DROPS</name>
<evidence type="ECO:0000256" key="4">
    <source>
        <dbReference type="ARBA" id="ARBA00019062"/>
    </source>
</evidence>
<evidence type="ECO:0000259" key="9">
    <source>
        <dbReference type="Pfam" id="PF09468"/>
    </source>
</evidence>
<dbReference type="AlphaFoldDB" id="A0A6I8UES3"/>
<evidence type="ECO:0000256" key="3">
    <source>
        <dbReference type="ARBA" id="ARBA00011277"/>
    </source>
</evidence>
<dbReference type="PANTHER" id="PTHR13383:SF11">
    <property type="entry name" value="RIBONUCLEASE H2 SUBUNIT B"/>
    <property type="match status" value="1"/>
</dbReference>
<comment type="function">
    <text evidence="6">Non catalytic subunit of RNase H2, an endonuclease that specifically degrades the RNA of RNA:DNA hybrids. Participates in DNA replication, possibly by mediating the removal of lagging-strand Okazaki fragment RNA primers during DNA replication. Mediates the excision of single ribonucleotides from DNA:RNA duplexes.</text>
</comment>
<dbReference type="PANTHER" id="PTHR13383">
    <property type="entry name" value="RIBONUCLEASE H2 SUBUNIT B"/>
    <property type="match status" value="1"/>
</dbReference>
<feature type="domain" description="Ribonuclease H2 subunit B wHTH" evidence="9">
    <location>
        <begin position="123"/>
        <end position="237"/>
    </location>
</feature>
<dbReference type="CDD" id="cd09270">
    <property type="entry name" value="RNase_H2-B"/>
    <property type="match status" value="1"/>
</dbReference>
<dbReference type="InterPro" id="IPR041195">
    <property type="entry name" value="Rnh202_N"/>
</dbReference>
<dbReference type="Proteomes" id="UP000001819">
    <property type="component" value="Chromosome X"/>
</dbReference>
<comment type="subunit">
    <text evidence="3">The RNase H2 complex is a heterotrimer composed of the catalytic subunit RNASEH2A and the non-catalytic subunits RNASEH2B and RNASEH2C.</text>
</comment>
<dbReference type="GO" id="GO:0005654">
    <property type="term" value="C:nucleoplasm"/>
    <property type="evidence" value="ECO:0007669"/>
    <property type="project" value="TreeGrafter"/>
</dbReference>
<evidence type="ECO:0000259" key="10">
    <source>
        <dbReference type="Pfam" id="PF17745"/>
    </source>
</evidence>
<reference evidence="12" key="1">
    <citation type="submission" date="2025-08" db="UniProtKB">
        <authorList>
            <consortium name="RefSeq"/>
        </authorList>
    </citation>
    <scope>IDENTIFICATION</scope>
    <source>
        <strain evidence="12">MV-25-SWS-2005</strain>
        <tissue evidence="12">Whole body</tissue>
    </source>
</reference>
<feature type="region of interest" description="Disordered" evidence="8">
    <location>
        <begin position="1"/>
        <end position="20"/>
    </location>
</feature>
<evidence type="ECO:0000313" key="12">
    <source>
        <dbReference type="RefSeq" id="XP_001354323.3"/>
    </source>
</evidence>
<keyword evidence="5" id="KW-0539">Nucleus</keyword>
<evidence type="ECO:0000256" key="7">
    <source>
        <dbReference type="ARBA" id="ARBA00033464"/>
    </source>
</evidence>
<dbReference type="Gene3D" id="2.20.25.530">
    <property type="match status" value="1"/>
</dbReference>
<dbReference type="InterPro" id="IPR019024">
    <property type="entry name" value="RNase_H2_suB_wHTH"/>
</dbReference>
<comment type="subcellular location">
    <subcellularLocation>
        <location evidence="1">Nucleus</location>
    </subcellularLocation>
</comment>
<dbReference type="Pfam" id="PF17745">
    <property type="entry name" value="Ydr279_N"/>
    <property type="match status" value="1"/>
</dbReference>
<sequence length="340" mass="37909">MSKKTTRSAKPKPDPDANIDTAAKKSTVAGLKKVLYISEKILPDDNQLLRLDRFYHPGKGKDALFLTNPDGQIMELLEYAEPRRSWLINSEICANGRVYMTMPMDTTLLAIHHLRKHCAQRAMSLDNIAVHEASTSRFLTQFIDSNGLKCVADVKTSGDLTFYKYNQERTLAWLALKTRHVAEILKQKQIHCGHSAQSQNFVRSEKLSDNVVSEMDYGRMACDIVGRYLDSDLHDQLIGYLHIPSEIQAIVEEKTAAQKRKSQVGLEGSNSKKIKLNSHDSDAASKLKLSGLLDSDNGKDCITSPPTMEPLKERSMTAKEKALAKGAKGTKSIASFFKVN</sequence>
<evidence type="ECO:0000256" key="5">
    <source>
        <dbReference type="ARBA" id="ARBA00023242"/>
    </source>
</evidence>
<dbReference type="InterPro" id="IPR040456">
    <property type="entry name" value="RNase_H2_suB"/>
</dbReference>
<evidence type="ECO:0000256" key="6">
    <source>
        <dbReference type="ARBA" id="ARBA00024778"/>
    </source>
</evidence>
<evidence type="ECO:0000256" key="8">
    <source>
        <dbReference type="SAM" id="MobiDB-lite"/>
    </source>
</evidence>